<keyword evidence="3" id="KW-1185">Reference proteome</keyword>
<evidence type="ECO:0000313" key="3">
    <source>
        <dbReference type="Proteomes" id="UP000324222"/>
    </source>
</evidence>
<feature type="region of interest" description="Disordered" evidence="1">
    <location>
        <begin position="42"/>
        <end position="61"/>
    </location>
</feature>
<proteinExistence type="predicted"/>
<reference evidence="2 3" key="1">
    <citation type="submission" date="2019-05" db="EMBL/GenBank/DDBJ databases">
        <title>Another draft genome of Portunus trituberculatus and its Hox gene families provides insights of decapod evolution.</title>
        <authorList>
            <person name="Jeong J.-H."/>
            <person name="Song I."/>
            <person name="Kim S."/>
            <person name="Choi T."/>
            <person name="Kim D."/>
            <person name="Ryu S."/>
            <person name="Kim W."/>
        </authorList>
    </citation>
    <scope>NUCLEOTIDE SEQUENCE [LARGE SCALE GENOMIC DNA]</scope>
    <source>
        <tissue evidence="2">Muscle</tissue>
    </source>
</reference>
<protein>
    <submittedName>
        <fullName evidence="2">Uncharacterized protein</fullName>
    </submittedName>
</protein>
<gene>
    <name evidence="2" type="ORF">E2C01_049316</name>
</gene>
<organism evidence="2 3">
    <name type="scientific">Portunus trituberculatus</name>
    <name type="common">Swimming crab</name>
    <name type="synonym">Neptunus trituberculatus</name>
    <dbReference type="NCBI Taxonomy" id="210409"/>
    <lineage>
        <taxon>Eukaryota</taxon>
        <taxon>Metazoa</taxon>
        <taxon>Ecdysozoa</taxon>
        <taxon>Arthropoda</taxon>
        <taxon>Crustacea</taxon>
        <taxon>Multicrustacea</taxon>
        <taxon>Malacostraca</taxon>
        <taxon>Eumalacostraca</taxon>
        <taxon>Eucarida</taxon>
        <taxon>Decapoda</taxon>
        <taxon>Pleocyemata</taxon>
        <taxon>Brachyura</taxon>
        <taxon>Eubrachyura</taxon>
        <taxon>Portunoidea</taxon>
        <taxon>Portunidae</taxon>
        <taxon>Portuninae</taxon>
        <taxon>Portunus</taxon>
    </lineage>
</organism>
<name>A0A5B7G938_PORTR</name>
<sequence>MIKRNQIQAFLRKNKNKPAPHTTSTIHNIFIPQPYYEVSRHQSEAPSLLKHIPHSATQYAP</sequence>
<dbReference type="AlphaFoldDB" id="A0A5B7G938"/>
<accession>A0A5B7G938</accession>
<evidence type="ECO:0000313" key="2">
    <source>
        <dbReference type="EMBL" id="MPC55382.1"/>
    </source>
</evidence>
<dbReference type="EMBL" id="VSRR010013123">
    <property type="protein sequence ID" value="MPC55382.1"/>
    <property type="molecule type" value="Genomic_DNA"/>
</dbReference>
<dbReference type="Proteomes" id="UP000324222">
    <property type="component" value="Unassembled WGS sequence"/>
</dbReference>
<evidence type="ECO:0000256" key="1">
    <source>
        <dbReference type="SAM" id="MobiDB-lite"/>
    </source>
</evidence>
<comment type="caution">
    <text evidence="2">The sequence shown here is derived from an EMBL/GenBank/DDBJ whole genome shotgun (WGS) entry which is preliminary data.</text>
</comment>